<dbReference type="EMBL" id="KQ244922">
    <property type="protein sequence ID" value="KNC73973.1"/>
    <property type="molecule type" value="Genomic_DNA"/>
</dbReference>
<proteinExistence type="predicted"/>
<feature type="transmembrane region" description="Helical" evidence="1">
    <location>
        <begin position="73"/>
        <end position="95"/>
    </location>
</feature>
<dbReference type="Proteomes" id="UP000054560">
    <property type="component" value="Unassembled WGS sequence"/>
</dbReference>
<evidence type="ECO:0000256" key="1">
    <source>
        <dbReference type="SAM" id="Phobius"/>
    </source>
</evidence>
<keyword evidence="3" id="KW-1185">Reference proteome</keyword>
<dbReference type="AlphaFoldDB" id="A0A0L0FD23"/>
<reference evidence="2 3" key="1">
    <citation type="submission" date="2011-02" db="EMBL/GenBank/DDBJ databases">
        <title>The Genome Sequence of Sphaeroforma arctica JP610.</title>
        <authorList>
            <consortium name="The Broad Institute Genome Sequencing Platform"/>
            <person name="Russ C."/>
            <person name="Cuomo C."/>
            <person name="Young S.K."/>
            <person name="Zeng Q."/>
            <person name="Gargeya S."/>
            <person name="Alvarado L."/>
            <person name="Berlin A."/>
            <person name="Chapman S.B."/>
            <person name="Chen Z."/>
            <person name="Freedman E."/>
            <person name="Gellesch M."/>
            <person name="Goldberg J."/>
            <person name="Griggs A."/>
            <person name="Gujja S."/>
            <person name="Heilman E."/>
            <person name="Heiman D."/>
            <person name="Howarth C."/>
            <person name="Mehta T."/>
            <person name="Neiman D."/>
            <person name="Pearson M."/>
            <person name="Roberts A."/>
            <person name="Saif S."/>
            <person name="Shea T."/>
            <person name="Shenoy N."/>
            <person name="Sisk P."/>
            <person name="Stolte C."/>
            <person name="Sykes S."/>
            <person name="White J."/>
            <person name="Yandava C."/>
            <person name="Burger G."/>
            <person name="Gray M.W."/>
            <person name="Holland P.W.H."/>
            <person name="King N."/>
            <person name="Lang F.B.F."/>
            <person name="Roger A.J."/>
            <person name="Ruiz-Trillo I."/>
            <person name="Haas B."/>
            <person name="Nusbaum C."/>
            <person name="Birren B."/>
        </authorList>
    </citation>
    <scope>NUCLEOTIDE SEQUENCE [LARGE SCALE GENOMIC DNA]</scope>
    <source>
        <strain evidence="2 3">JP610</strain>
    </source>
</reference>
<feature type="transmembrane region" description="Helical" evidence="1">
    <location>
        <begin position="30"/>
        <end position="61"/>
    </location>
</feature>
<gene>
    <name evidence="2" type="ORF">SARC_13469</name>
</gene>
<feature type="non-terminal residue" evidence="2">
    <location>
        <position position="131"/>
    </location>
</feature>
<feature type="transmembrane region" description="Helical" evidence="1">
    <location>
        <begin position="107"/>
        <end position="128"/>
    </location>
</feature>
<accession>A0A0L0FD23</accession>
<dbReference type="GeneID" id="25913973"/>
<keyword evidence="1" id="KW-0472">Membrane</keyword>
<dbReference type="RefSeq" id="XP_014147875.1">
    <property type="nucleotide sequence ID" value="XM_014292400.1"/>
</dbReference>
<keyword evidence="1" id="KW-1133">Transmembrane helix</keyword>
<name>A0A0L0FD23_9EUKA</name>
<evidence type="ECO:0000313" key="2">
    <source>
        <dbReference type="EMBL" id="KNC73973.1"/>
    </source>
</evidence>
<evidence type="ECO:0000313" key="3">
    <source>
        <dbReference type="Proteomes" id="UP000054560"/>
    </source>
</evidence>
<keyword evidence="1" id="KW-0812">Transmembrane</keyword>
<organism evidence="2 3">
    <name type="scientific">Sphaeroforma arctica JP610</name>
    <dbReference type="NCBI Taxonomy" id="667725"/>
    <lineage>
        <taxon>Eukaryota</taxon>
        <taxon>Ichthyosporea</taxon>
        <taxon>Ichthyophonida</taxon>
        <taxon>Sphaeroforma</taxon>
    </lineage>
</organism>
<sequence>MQELTPYVSLMPVMFYNQTNTPPSDRPDTIYLSASTLTFALTIVFASILSVLLFATTWMLIKFRNLKVIRSASLPFLSIVLLGQLAMCVSTWLLVPADNTIETMSRARATSQSLFFVASTATLLACVLKTY</sequence>
<evidence type="ECO:0008006" key="4">
    <source>
        <dbReference type="Google" id="ProtNLM"/>
    </source>
</evidence>
<protein>
    <recommendedName>
        <fullName evidence="4">G-protein coupled receptors family 3 profile domain-containing protein</fullName>
    </recommendedName>
</protein>